<feature type="region of interest" description="Disordered" evidence="1">
    <location>
        <begin position="98"/>
        <end position="126"/>
    </location>
</feature>
<evidence type="ECO:0000313" key="5">
    <source>
        <dbReference type="Proteomes" id="UP000886860"/>
    </source>
</evidence>
<comment type="caution">
    <text evidence="4">The sequence shown here is derived from an EMBL/GenBank/DDBJ whole genome shotgun (WGS) entry which is preliminary data.</text>
</comment>
<name>A0A9D1KGB2_9FIRM</name>
<accession>A0A9D1KGB2</accession>
<organism evidence="4 5">
    <name type="scientific">Candidatus Caccovicinus merdipullorum</name>
    <dbReference type="NCBI Taxonomy" id="2840724"/>
    <lineage>
        <taxon>Bacteria</taxon>
        <taxon>Bacillati</taxon>
        <taxon>Bacillota</taxon>
        <taxon>Clostridia</taxon>
        <taxon>Eubacteriales</taxon>
        <taxon>Candidatus Caccovicinus</taxon>
    </lineage>
</organism>
<dbReference type="Proteomes" id="UP000886860">
    <property type="component" value="Unassembled WGS sequence"/>
</dbReference>
<dbReference type="EMBL" id="DVKS01000144">
    <property type="protein sequence ID" value="HIT42086.1"/>
    <property type="molecule type" value="Genomic_DNA"/>
</dbReference>
<dbReference type="InterPro" id="IPR025711">
    <property type="entry name" value="PepSY"/>
</dbReference>
<proteinExistence type="predicted"/>
<feature type="non-terminal residue" evidence="4">
    <location>
        <position position="126"/>
    </location>
</feature>
<evidence type="ECO:0000256" key="2">
    <source>
        <dbReference type="SAM" id="SignalP"/>
    </source>
</evidence>
<feature type="domain" description="PepSY" evidence="3">
    <location>
        <begin position="34"/>
        <end position="94"/>
    </location>
</feature>
<feature type="signal peptide" evidence="2">
    <location>
        <begin position="1"/>
        <end position="25"/>
    </location>
</feature>
<feature type="chain" id="PRO_5038361318" evidence="2">
    <location>
        <begin position="26"/>
        <end position="126"/>
    </location>
</feature>
<reference evidence="4" key="1">
    <citation type="submission" date="2020-10" db="EMBL/GenBank/DDBJ databases">
        <authorList>
            <person name="Gilroy R."/>
        </authorList>
    </citation>
    <scope>NUCLEOTIDE SEQUENCE</scope>
    <source>
        <strain evidence="4">CHK123-3438</strain>
    </source>
</reference>
<keyword evidence="2" id="KW-0732">Signal</keyword>
<dbReference type="Pfam" id="PF03413">
    <property type="entry name" value="PepSY"/>
    <property type="match status" value="1"/>
</dbReference>
<evidence type="ECO:0000313" key="4">
    <source>
        <dbReference type="EMBL" id="HIT42086.1"/>
    </source>
</evidence>
<gene>
    <name evidence="4" type="ORF">IAB60_08340</name>
</gene>
<evidence type="ECO:0000256" key="1">
    <source>
        <dbReference type="SAM" id="MobiDB-lite"/>
    </source>
</evidence>
<dbReference type="PROSITE" id="PS51257">
    <property type="entry name" value="PROKAR_LIPOPROTEIN"/>
    <property type="match status" value="1"/>
</dbReference>
<protein>
    <submittedName>
        <fullName evidence="4">PepSY domain-containing protein</fullName>
    </submittedName>
</protein>
<evidence type="ECO:0000259" key="3">
    <source>
        <dbReference type="Pfam" id="PF03413"/>
    </source>
</evidence>
<dbReference type="Gene3D" id="3.10.450.40">
    <property type="match status" value="1"/>
</dbReference>
<dbReference type="AlphaFoldDB" id="A0A9D1KGB2"/>
<reference evidence="4" key="2">
    <citation type="journal article" date="2021" name="PeerJ">
        <title>Extensive microbial diversity within the chicken gut microbiome revealed by metagenomics and culture.</title>
        <authorList>
            <person name="Gilroy R."/>
            <person name="Ravi A."/>
            <person name="Getino M."/>
            <person name="Pursley I."/>
            <person name="Horton D.L."/>
            <person name="Alikhan N.F."/>
            <person name="Baker D."/>
            <person name="Gharbi K."/>
            <person name="Hall N."/>
            <person name="Watson M."/>
            <person name="Adriaenssens E.M."/>
            <person name="Foster-Nyarko E."/>
            <person name="Jarju S."/>
            <person name="Secka A."/>
            <person name="Antonio M."/>
            <person name="Oren A."/>
            <person name="Chaudhuri R.R."/>
            <person name="La Ragione R."/>
            <person name="Hildebrand F."/>
            <person name="Pallen M.J."/>
        </authorList>
    </citation>
    <scope>NUCLEOTIDE SEQUENCE</scope>
    <source>
        <strain evidence="4">CHK123-3438</strain>
    </source>
</reference>
<sequence>MKLKMPIILSAFCLTLSLSACQSQGQETTAAYIGIDAAKNAALKAAGIPSSDASFSTAGLDNRDGTFFYQICFEAGGTEYEYAVDAFTGVIIEETSSQEALLSQSSAPESETTGPSSEENTSIEST</sequence>